<name>A0A427BNC4_9FLAO</name>
<accession>A0A427BNC4</accession>
<comment type="caution">
    <text evidence="2">The sequence shown here is derived from an EMBL/GenBank/DDBJ whole genome shotgun (WGS) entry which is preliminary data.</text>
</comment>
<reference evidence="2 3" key="1">
    <citation type="submission" date="2018-10" db="EMBL/GenBank/DDBJ databases">
        <title>Transmission dynamics of multidrug resistant bacteria on intensive care unit surfaces.</title>
        <authorList>
            <person name="D'Souza A.W."/>
            <person name="Potter R.F."/>
            <person name="Wallace M."/>
            <person name="Shupe A."/>
            <person name="Patel S."/>
            <person name="Sun S."/>
            <person name="Gul D."/>
            <person name="Kwon J.H."/>
            <person name="Andleeb S."/>
            <person name="Burnham C.-A.D."/>
            <person name="Dantas G."/>
        </authorList>
    </citation>
    <scope>NUCLEOTIDE SEQUENCE [LARGE SCALE GENOMIC DNA]</scope>
    <source>
        <strain evidence="2 3">WF_348</strain>
    </source>
</reference>
<dbReference type="GO" id="GO:0003677">
    <property type="term" value="F:DNA binding"/>
    <property type="evidence" value="ECO:0007669"/>
    <property type="project" value="InterPro"/>
</dbReference>
<evidence type="ECO:0000313" key="2">
    <source>
        <dbReference type="EMBL" id="RRT91082.1"/>
    </source>
</evidence>
<dbReference type="Pfam" id="PF00196">
    <property type="entry name" value="GerE"/>
    <property type="match status" value="1"/>
</dbReference>
<proteinExistence type="predicted"/>
<feature type="domain" description="HTH luxR-type" evidence="1">
    <location>
        <begin position="46"/>
        <end position="89"/>
    </location>
</feature>
<protein>
    <recommendedName>
        <fullName evidence="1">HTH luxR-type domain-containing protein</fullName>
    </recommendedName>
</protein>
<evidence type="ECO:0000313" key="3">
    <source>
        <dbReference type="Proteomes" id="UP000267844"/>
    </source>
</evidence>
<evidence type="ECO:0000259" key="1">
    <source>
        <dbReference type="Pfam" id="PF00196"/>
    </source>
</evidence>
<dbReference type="EMBL" id="RHPO01000019">
    <property type="protein sequence ID" value="RRT91082.1"/>
    <property type="molecule type" value="Genomic_DNA"/>
</dbReference>
<dbReference type="InterPro" id="IPR036388">
    <property type="entry name" value="WH-like_DNA-bd_sf"/>
</dbReference>
<dbReference type="GO" id="GO:0006355">
    <property type="term" value="P:regulation of DNA-templated transcription"/>
    <property type="evidence" value="ECO:0007669"/>
    <property type="project" value="InterPro"/>
</dbReference>
<dbReference type="InterPro" id="IPR000792">
    <property type="entry name" value="Tscrpt_reg_LuxR_C"/>
</dbReference>
<gene>
    <name evidence="2" type="ORF">EGI89_09590</name>
</gene>
<dbReference type="RefSeq" id="WP_125350036.1">
    <property type="nucleotide sequence ID" value="NZ_RHPN01000019.1"/>
</dbReference>
<dbReference type="InterPro" id="IPR016032">
    <property type="entry name" value="Sig_transdc_resp-reg_C-effctor"/>
</dbReference>
<dbReference type="AlphaFoldDB" id="A0A427BNC4"/>
<dbReference type="SUPFAM" id="SSF46894">
    <property type="entry name" value="C-terminal effector domain of the bipartite response regulators"/>
    <property type="match status" value="1"/>
</dbReference>
<sequence>MREENLMDNDFESAKFRIQELHSNFFKTLNEHSKQKLTPLNLKYCSYIYLGLDTKQIATLLNIEPKSVRITKYRLKQKFGLVKEDELYTFFHRIIA</sequence>
<organism evidence="2 3">
    <name type="scientific">Empedobacter falsenii</name>
    <dbReference type="NCBI Taxonomy" id="343874"/>
    <lineage>
        <taxon>Bacteria</taxon>
        <taxon>Pseudomonadati</taxon>
        <taxon>Bacteroidota</taxon>
        <taxon>Flavobacteriia</taxon>
        <taxon>Flavobacteriales</taxon>
        <taxon>Weeksellaceae</taxon>
        <taxon>Empedobacter</taxon>
    </lineage>
</organism>
<dbReference type="Gene3D" id="1.10.10.10">
    <property type="entry name" value="Winged helix-like DNA-binding domain superfamily/Winged helix DNA-binding domain"/>
    <property type="match status" value="1"/>
</dbReference>
<dbReference type="Proteomes" id="UP000267844">
    <property type="component" value="Unassembled WGS sequence"/>
</dbReference>